<keyword evidence="3" id="KW-1185">Reference proteome</keyword>
<reference evidence="2 3" key="1">
    <citation type="submission" date="2019-04" db="EMBL/GenBank/DDBJ databases">
        <title>Fungal friends and foes A comparative genomics study of 23 Aspergillus species from section Flavi.</title>
        <authorList>
            <consortium name="DOE Joint Genome Institute"/>
            <person name="Kjaerbolling I."/>
            <person name="Vesth T.C."/>
            <person name="Frisvad J.C."/>
            <person name="Nybo J.L."/>
            <person name="Theobald S."/>
            <person name="Kildgaard S."/>
            <person name="Petersen T.I."/>
            <person name="Kuo A."/>
            <person name="Sato A."/>
            <person name="Lyhne E.K."/>
            <person name="Kogle M.E."/>
            <person name="Wiebenga A."/>
            <person name="Kun R.S."/>
            <person name="Lubbers R.J."/>
            <person name="Makela M.R."/>
            <person name="Barry K."/>
            <person name="Chovatia M."/>
            <person name="Clum A."/>
            <person name="Daum C."/>
            <person name="Haridas S."/>
            <person name="He G."/>
            <person name="LaButti K."/>
            <person name="Lipzen A."/>
            <person name="Mondo S."/>
            <person name="Pangilinan J."/>
            <person name="Riley R."/>
            <person name="Salamov A."/>
            <person name="Simmons B.A."/>
            <person name="Magnuson J.K."/>
            <person name="Henrissat B."/>
            <person name="Mortensen U.H."/>
            <person name="Larsen T.O."/>
            <person name="De vries R.P."/>
            <person name="Grigoriev I.V."/>
            <person name="Machida M."/>
            <person name="Baker S.E."/>
            <person name="Andersen M.R."/>
        </authorList>
    </citation>
    <scope>NUCLEOTIDE SEQUENCE [LARGE SCALE GENOMIC DNA]</scope>
    <source>
        <strain evidence="2 3">CBS 126849</strain>
    </source>
</reference>
<accession>A0A5N6E9U8</accession>
<feature type="compositionally biased region" description="Polar residues" evidence="1">
    <location>
        <begin position="39"/>
        <end position="52"/>
    </location>
</feature>
<dbReference type="AlphaFoldDB" id="A0A5N6E9U8"/>
<name>A0A5N6E9U8_9EURO</name>
<sequence>MLRAHRQPPSHPPPPPPPENNDQHTRPSKEQPEIPPVSSEDSGVTNTMSTVLEPNASGPPSRPSSLPPENDEQHTLPNKEQPEIPPVSPEESSGIYHKRRYTSSSEPQPALPARNLRPRVDKSGFQEITRPSAQYEDHWKGRFSHHPVLATVPNDQRTEIERRSNGALRSDLPDFIDEHSKSWNSNGFWPSLLSCPSKLPNMPALPKGRQIWRYVQAIDAEGEVHYLKARLAYVKLYLEYVEEFDRQKQKCRADQTAERQAITKICGTRPKDRKLFNEHKLRGARWWWSGCVLGLGFILICSKYTGSKMSLFPWLHCLRSFR</sequence>
<gene>
    <name evidence="2" type="ORF">BDV33DRAFT_57739</name>
</gene>
<feature type="compositionally biased region" description="Pro residues" evidence="1">
    <location>
        <begin position="9"/>
        <end position="19"/>
    </location>
</feature>
<proteinExistence type="predicted"/>
<feature type="compositionally biased region" description="Basic and acidic residues" evidence="1">
    <location>
        <begin position="21"/>
        <end position="32"/>
    </location>
</feature>
<feature type="region of interest" description="Disordered" evidence="1">
    <location>
        <begin position="1"/>
        <end position="122"/>
    </location>
</feature>
<evidence type="ECO:0000313" key="3">
    <source>
        <dbReference type="Proteomes" id="UP000326799"/>
    </source>
</evidence>
<protein>
    <submittedName>
        <fullName evidence="2">Uncharacterized protein</fullName>
    </submittedName>
</protein>
<organism evidence="2 3">
    <name type="scientific">Aspergillus novoparasiticus</name>
    <dbReference type="NCBI Taxonomy" id="986946"/>
    <lineage>
        <taxon>Eukaryota</taxon>
        <taxon>Fungi</taxon>
        <taxon>Dikarya</taxon>
        <taxon>Ascomycota</taxon>
        <taxon>Pezizomycotina</taxon>
        <taxon>Eurotiomycetes</taxon>
        <taxon>Eurotiomycetidae</taxon>
        <taxon>Eurotiales</taxon>
        <taxon>Aspergillaceae</taxon>
        <taxon>Aspergillus</taxon>
        <taxon>Aspergillus subgen. Circumdati</taxon>
    </lineage>
</organism>
<dbReference type="Proteomes" id="UP000326799">
    <property type="component" value="Unassembled WGS sequence"/>
</dbReference>
<evidence type="ECO:0000256" key="1">
    <source>
        <dbReference type="SAM" id="MobiDB-lite"/>
    </source>
</evidence>
<dbReference type="EMBL" id="ML733595">
    <property type="protein sequence ID" value="KAB8213564.1"/>
    <property type="molecule type" value="Genomic_DNA"/>
</dbReference>
<evidence type="ECO:0000313" key="2">
    <source>
        <dbReference type="EMBL" id="KAB8213564.1"/>
    </source>
</evidence>